<protein>
    <submittedName>
        <fullName evidence="3">M23 family metallopeptidase</fullName>
        <ecNumber evidence="3">3.4.24.-</ecNumber>
    </submittedName>
</protein>
<dbReference type="InterPro" id="IPR011055">
    <property type="entry name" value="Dup_hybrid_motif"/>
</dbReference>
<dbReference type="RefSeq" id="WP_386822982.1">
    <property type="nucleotide sequence ID" value="NZ_JBHTIF010000001.1"/>
</dbReference>
<reference evidence="4" key="1">
    <citation type="journal article" date="2019" name="Int. J. Syst. Evol. Microbiol.">
        <title>The Global Catalogue of Microorganisms (GCM) 10K type strain sequencing project: providing services to taxonomists for standard genome sequencing and annotation.</title>
        <authorList>
            <consortium name="The Broad Institute Genomics Platform"/>
            <consortium name="The Broad Institute Genome Sequencing Center for Infectious Disease"/>
            <person name="Wu L."/>
            <person name="Ma J."/>
        </authorList>
    </citation>
    <scope>NUCLEOTIDE SEQUENCE [LARGE SCALE GENOMIC DNA]</scope>
    <source>
        <strain evidence="4">CCUG 55585</strain>
    </source>
</reference>
<accession>A0ABW2YDP9</accession>
<evidence type="ECO:0000313" key="4">
    <source>
        <dbReference type="Proteomes" id="UP001597110"/>
    </source>
</evidence>
<comment type="caution">
    <text evidence="3">The sequence shown here is derived from an EMBL/GenBank/DDBJ whole genome shotgun (WGS) entry which is preliminary data.</text>
</comment>
<dbReference type="InterPro" id="IPR016047">
    <property type="entry name" value="M23ase_b-sheet_dom"/>
</dbReference>
<feature type="signal peptide" evidence="1">
    <location>
        <begin position="1"/>
        <end position="25"/>
    </location>
</feature>
<dbReference type="Gene3D" id="2.70.70.10">
    <property type="entry name" value="Glucose Permease (Domain IIA)"/>
    <property type="match status" value="1"/>
</dbReference>
<dbReference type="PANTHER" id="PTHR21666">
    <property type="entry name" value="PEPTIDASE-RELATED"/>
    <property type="match status" value="1"/>
</dbReference>
<dbReference type="SUPFAM" id="SSF51261">
    <property type="entry name" value="Duplicated hybrid motif"/>
    <property type="match status" value="1"/>
</dbReference>
<dbReference type="InterPro" id="IPR050570">
    <property type="entry name" value="Cell_wall_metabolism_enzyme"/>
</dbReference>
<dbReference type="PANTHER" id="PTHR21666:SF294">
    <property type="entry name" value="PEPTIDASE M23"/>
    <property type="match status" value="1"/>
</dbReference>
<dbReference type="Proteomes" id="UP001597110">
    <property type="component" value="Unassembled WGS sequence"/>
</dbReference>
<dbReference type="Pfam" id="PF01551">
    <property type="entry name" value="Peptidase_M23"/>
    <property type="match status" value="1"/>
</dbReference>
<keyword evidence="1" id="KW-0732">Signal</keyword>
<dbReference type="CDD" id="cd12797">
    <property type="entry name" value="M23_peptidase"/>
    <property type="match status" value="1"/>
</dbReference>
<gene>
    <name evidence="3" type="ORF">ACFQ0E_07025</name>
</gene>
<evidence type="ECO:0000256" key="1">
    <source>
        <dbReference type="SAM" id="SignalP"/>
    </source>
</evidence>
<evidence type="ECO:0000259" key="2">
    <source>
        <dbReference type="Pfam" id="PF01551"/>
    </source>
</evidence>
<feature type="domain" description="M23ase beta-sheet core" evidence="2">
    <location>
        <begin position="145"/>
        <end position="243"/>
    </location>
</feature>
<dbReference type="EC" id="3.4.24.-" evidence="3"/>
<name>A0ABW2YDP9_9GAMM</name>
<keyword evidence="4" id="KW-1185">Reference proteome</keyword>
<dbReference type="PROSITE" id="PS51257">
    <property type="entry name" value="PROKAR_LIPOPROTEIN"/>
    <property type="match status" value="1"/>
</dbReference>
<dbReference type="EMBL" id="JBHTIF010000001">
    <property type="protein sequence ID" value="MFD0725355.1"/>
    <property type="molecule type" value="Genomic_DNA"/>
</dbReference>
<organism evidence="3 4">
    <name type="scientific">Lysobacter brunescens</name>
    <dbReference type="NCBI Taxonomy" id="262323"/>
    <lineage>
        <taxon>Bacteria</taxon>
        <taxon>Pseudomonadati</taxon>
        <taxon>Pseudomonadota</taxon>
        <taxon>Gammaproteobacteria</taxon>
        <taxon>Lysobacterales</taxon>
        <taxon>Lysobacteraceae</taxon>
        <taxon>Lysobacter</taxon>
    </lineage>
</organism>
<proteinExistence type="predicted"/>
<dbReference type="GO" id="GO:0016787">
    <property type="term" value="F:hydrolase activity"/>
    <property type="evidence" value="ECO:0007669"/>
    <property type="project" value="UniProtKB-KW"/>
</dbReference>
<evidence type="ECO:0000313" key="3">
    <source>
        <dbReference type="EMBL" id="MFD0725355.1"/>
    </source>
</evidence>
<feature type="chain" id="PRO_5046203955" evidence="1">
    <location>
        <begin position="26"/>
        <end position="280"/>
    </location>
</feature>
<keyword evidence="3" id="KW-0378">Hydrolase</keyword>
<sequence length="280" mass="29735">MRAASAILTGLLGALVSFACVAAQADDDDARVFLRLSDTGDGVEARADNRLAGPVEVLLSAPEGRRAPAAVPALPARAVLPAYDRRVITRLQTMPATALQLRMVPGSPNAKPRDVEYGYPLGTRELHITQSWGGQHSHRDAENRHAVDFAVDEGTPVLAARAGTVMDIESGFDATGRSATDAGRANYVRILHDDGTMALYAHLRQDGVRVRIGQPVRRGDAIGLSGNTGFSAGPHLHFVVQVNRGLSLESIPFRMFGPQGILRFSEAVTTPAQTSGDAAQ</sequence>